<dbReference type="RefSeq" id="WP_300952686.1">
    <property type="nucleotide sequence ID" value="NZ_JAUHJQ010000004.1"/>
</dbReference>
<dbReference type="EMBL" id="JAUHJQ010000004">
    <property type="protein sequence ID" value="MDN4173570.1"/>
    <property type="molecule type" value="Genomic_DNA"/>
</dbReference>
<evidence type="ECO:0000313" key="1">
    <source>
        <dbReference type="EMBL" id="MDN4173570.1"/>
    </source>
</evidence>
<comment type="caution">
    <text evidence="1">The sequence shown here is derived from an EMBL/GenBank/DDBJ whole genome shotgun (WGS) entry which is preliminary data.</text>
</comment>
<dbReference type="Proteomes" id="UP001168620">
    <property type="component" value="Unassembled WGS sequence"/>
</dbReference>
<keyword evidence="2" id="KW-1185">Reference proteome</keyword>
<evidence type="ECO:0008006" key="3">
    <source>
        <dbReference type="Google" id="ProtNLM"/>
    </source>
</evidence>
<accession>A0ABT8FGI9</accession>
<proteinExistence type="predicted"/>
<name>A0ABT8FGI9_9ACTN</name>
<gene>
    <name evidence="1" type="ORF">QWY28_11485</name>
</gene>
<reference evidence="1" key="1">
    <citation type="submission" date="2023-06" db="EMBL/GenBank/DDBJ databases">
        <title>Draft genome sequence of Nocardioides sp. SOB77.</title>
        <authorList>
            <person name="Zhang G."/>
        </authorList>
    </citation>
    <scope>NUCLEOTIDE SEQUENCE</scope>
    <source>
        <strain evidence="1">SOB77</strain>
    </source>
</reference>
<evidence type="ECO:0000313" key="2">
    <source>
        <dbReference type="Proteomes" id="UP001168620"/>
    </source>
</evidence>
<sequence length="118" mass="13185">MTPEPVDRGGLPVTADVDREAWEVALDRLELDLVRLERSLGLGDRVVEADPWEVPARYGPLPPELRERAEDLVTRQHAVIEALRHRMAVTLRQRAAVESIGRTSAPTEPRAAYIDLTA</sequence>
<organism evidence="1 2">
    <name type="scientific">Nocardioides oceani</name>
    <dbReference type="NCBI Taxonomy" id="3058369"/>
    <lineage>
        <taxon>Bacteria</taxon>
        <taxon>Bacillati</taxon>
        <taxon>Actinomycetota</taxon>
        <taxon>Actinomycetes</taxon>
        <taxon>Propionibacteriales</taxon>
        <taxon>Nocardioidaceae</taxon>
        <taxon>Nocardioides</taxon>
    </lineage>
</organism>
<protein>
    <recommendedName>
        <fullName evidence="3">Flagellar protein FliT</fullName>
    </recommendedName>
</protein>